<dbReference type="AlphaFoldDB" id="A0AAP0S1T5"/>
<evidence type="ECO:0000259" key="1">
    <source>
        <dbReference type="PROSITE" id="PS52045"/>
    </source>
</evidence>
<name>A0AAP0S1T5_LIQFO</name>
<gene>
    <name evidence="2" type="ORF">L1049_025178</name>
</gene>
<dbReference type="EMBL" id="JBBPBK010000005">
    <property type="protein sequence ID" value="KAK9285976.1"/>
    <property type="molecule type" value="Genomic_DNA"/>
</dbReference>
<organism evidence="2 3">
    <name type="scientific">Liquidambar formosana</name>
    <name type="common">Formosan gum</name>
    <dbReference type="NCBI Taxonomy" id="63359"/>
    <lineage>
        <taxon>Eukaryota</taxon>
        <taxon>Viridiplantae</taxon>
        <taxon>Streptophyta</taxon>
        <taxon>Embryophyta</taxon>
        <taxon>Tracheophyta</taxon>
        <taxon>Spermatophyta</taxon>
        <taxon>Magnoliopsida</taxon>
        <taxon>eudicotyledons</taxon>
        <taxon>Gunneridae</taxon>
        <taxon>Pentapetalae</taxon>
        <taxon>Saxifragales</taxon>
        <taxon>Altingiaceae</taxon>
        <taxon>Liquidambar</taxon>
    </lineage>
</organism>
<evidence type="ECO:0000313" key="2">
    <source>
        <dbReference type="EMBL" id="KAK9285976.1"/>
    </source>
</evidence>
<dbReference type="Proteomes" id="UP001415857">
    <property type="component" value="Unassembled WGS sequence"/>
</dbReference>
<dbReference type="InterPro" id="IPR004314">
    <property type="entry name" value="Neprosin"/>
</dbReference>
<proteinExistence type="predicted"/>
<protein>
    <recommendedName>
        <fullName evidence="1">Neprosin PEP catalytic domain-containing protein</fullName>
    </recommendedName>
</protein>
<sequence>MGSGHFLEEGIGKSSYFRNILIVDSSNNVKVPKGIGTFTEQFNCYDVQTSNNGDWGHYFYYRGPGWASTYDLSTVELKGKRERERRGHETRFCAYKD</sequence>
<dbReference type="PROSITE" id="PS52045">
    <property type="entry name" value="NEPROSIN_PEP_CD"/>
    <property type="match status" value="1"/>
</dbReference>
<evidence type="ECO:0000313" key="3">
    <source>
        <dbReference type="Proteomes" id="UP001415857"/>
    </source>
</evidence>
<reference evidence="2 3" key="1">
    <citation type="journal article" date="2024" name="Plant J.">
        <title>Genome sequences and population genomics reveal climatic adaptation and genomic divergence between two closely related sweetgum species.</title>
        <authorList>
            <person name="Xu W.Q."/>
            <person name="Ren C.Q."/>
            <person name="Zhang X.Y."/>
            <person name="Comes H.P."/>
            <person name="Liu X.H."/>
            <person name="Li Y.G."/>
            <person name="Kettle C.J."/>
            <person name="Jalonen R."/>
            <person name="Gaisberger H."/>
            <person name="Ma Y.Z."/>
            <person name="Qiu Y.X."/>
        </authorList>
    </citation>
    <scope>NUCLEOTIDE SEQUENCE [LARGE SCALE GENOMIC DNA]</scope>
    <source>
        <strain evidence="2">Hangzhou</strain>
    </source>
</reference>
<keyword evidence="3" id="KW-1185">Reference proteome</keyword>
<comment type="caution">
    <text evidence="2">The sequence shown here is derived from an EMBL/GenBank/DDBJ whole genome shotgun (WGS) entry which is preliminary data.</text>
</comment>
<feature type="domain" description="Neprosin PEP catalytic" evidence="1">
    <location>
        <begin position="1"/>
        <end position="68"/>
    </location>
</feature>
<dbReference type="Pfam" id="PF03080">
    <property type="entry name" value="Neprosin"/>
    <property type="match status" value="1"/>
</dbReference>
<accession>A0AAP0S1T5</accession>